<dbReference type="Pfam" id="PF01328">
    <property type="entry name" value="Peroxidase_2"/>
    <property type="match status" value="1"/>
</dbReference>
<evidence type="ECO:0000256" key="1">
    <source>
        <dbReference type="ARBA" id="ARBA00001970"/>
    </source>
</evidence>
<keyword evidence="4" id="KW-0479">Metal-binding</keyword>
<name>A0A0A7CN39_ACHHY</name>
<accession>A0A0A7CN39</accession>
<organism evidence="10">
    <name type="scientific">Achlya hypogyna</name>
    <name type="common">Oomycete</name>
    <name type="synonym">Protoachlya hypogyna</name>
    <dbReference type="NCBI Taxonomy" id="1202772"/>
    <lineage>
        <taxon>Eukaryota</taxon>
        <taxon>Sar</taxon>
        <taxon>Stramenopiles</taxon>
        <taxon>Oomycota</taxon>
        <taxon>Saprolegniomycetes</taxon>
        <taxon>Saprolegniales</taxon>
        <taxon>Achlyaceae</taxon>
        <taxon>Achlya</taxon>
    </lineage>
</organism>
<keyword evidence="3" id="KW-0349">Heme</keyword>
<dbReference type="InterPro" id="IPR036851">
    <property type="entry name" value="Chloroperoxidase-like_sf"/>
</dbReference>
<evidence type="ECO:0000256" key="2">
    <source>
        <dbReference type="ARBA" id="ARBA00022559"/>
    </source>
</evidence>
<dbReference type="PANTHER" id="PTHR33577:SF9">
    <property type="entry name" value="PEROXIDASE STCC"/>
    <property type="match status" value="1"/>
</dbReference>
<evidence type="ECO:0000256" key="7">
    <source>
        <dbReference type="ARBA" id="ARBA00025795"/>
    </source>
</evidence>
<dbReference type="PANTHER" id="PTHR33577">
    <property type="entry name" value="STERIGMATOCYSTIN BIOSYNTHESIS PEROXIDASE STCC-RELATED"/>
    <property type="match status" value="1"/>
</dbReference>
<protein>
    <submittedName>
        <fullName evidence="10">Secreted protein</fullName>
    </submittedName>
</protein>
<feature type="signal peptide" evidence="8">
    <location>
        <begin position="1"/>
        <end position="18"/>
    </location>
</feature>
<keyword evidence="5" id="KW-0560">Oxidoreductase</keyword>
<dbReference type="Gene3D" id="1.10.489.10">
    <property type="entry name" value="Chloroperoxidase-like"/>
    <property type="match status" value="1"/>
</dbReference>
<feature type="domain" description="Heme haloperoxidase family profile" evidence="9">
    <location>
        <begin position="29"/>
        <end position="224"/>
    </location>
</feature>
<dbReference type="SUPFAM" id="SSF47571">
    <property type="entry name" value="Cloroperoxidase"/>
    <property type="match status" value="1"/>
</dbReference>
<keyword evidence="2" id="KW-0575">Peroxidase</keyword>
<dbReference type="GO" id="GO:0004601">
    <property type="term" value="F:peroxidase activity"/>
    <property type="evidence" value="ECO:0007669"/>
    <property type="project" value="UniProtKB-KW"/>
</dbReference>
<evidence type="ECO:0000256" key="4">
    <source>
        <dbReference type="ARBA" id="ARBA00022723"/>
    </source>
</evidence>
<dbReference type="InterPro" id="IPR000028">
    <property type="entry name" value="Chloroperoxidase"/>
</dbReference>
<comment type="similarity">
    <text evidence="7">Belongs to the chloroperoxidase family.</text>
</comment>
<dbReference type="GO" id="GO:0046872">
    <property type="term" value="F:metal ion binding"/>
    <property type="evidence" value="ECO:0007669"/>
    <property type="project" value="UniProtKB-KW"/>
</dbReference>
<feature type="chain" id="PRO_5002026805" evidence="8">
    <location>
        <begin position="19"/>
        <end position="236"/>
    </location>
</feature>
<keyword evidence="8" id="KW-0732">Signal</keyword>
<sequence length="236" mass="25577">MVNLVRTVGSLLLAATSAAGFASFLESPPFPDWHPTDPKNMAPCPMLNSLANHGVLPRTNITASNLRSALGSIHCDSSQHRGVQELTLKDLDVHNAIEHDASLTRLDAALGSNTKLNSTLLAELLATSADGKYITKSELAQYRVARETNSRKINPSFTFGVKQQVIAYAEAAALFVAFQDATGAMRVDWIKMFFAEEKLPFELGWTLRPITLAHVLVTAGELRGKAFSAQVSTLLD</sequence>
<evidence type="ECO:0000259" key="9">
    <source>
        <dbReference type="PROSITE" id="PS51405"/>
    </source>
</evidence>
<evidence type="ECO:0000256" key="3">
    <source>
        <dbReference type="ARBA" id="ARBA00022617"/>
    </source>
</evidence>
<proteinExistence type="inferred from homology"/>
<dbReference type="AlphaFoldDB" id="A0A0A7CN39"/>
<keyword evidence="6" id="KW-0408">Iron</keyword>
<comment type="cofactor">
    <cofactor evidence="1">
        <name>heme b</name>
        <dbReference type="ChEBI" id="CHEBI:60344"/>
    </cofactor>
</comment>
<dbReference type="PROSITE" id="PS51405">
    <property type="entry name" value="HEME_HALOPEROXIDASE"/>
    <property type="match status" value="1"/>
</dbReference>
<evidence type="ECO:0000313" key="10">
    <source>
        <dbReference type="EMBL" id="AIG55844.1"/>
    </source>
</evidence>
<evidence type="ECO:0000256" key="5">
    <source>
        <dbReference type="ARBA" id="ARBA00023002"/>
    </source>
</evidence>
<reference evidence="10" key="1">
    <citation type="journal article" date="2014" name="Genome Biol. Evol.">
        <title>The secreted proteins of Achlya hypogyna and Thraustotheca clavata identify the ancestral oomycete secretome and reveal gene acquisitions by horizontal gene transfer.</title>
        <authorList>
            <person name="Misner I."/>
            <person name="Blouin N."/>
            <person name="Leonard G."/>
            <person name="Richards T.A."/>
            <person name="Lane C.E."/>
        </authorList>
    </citation>
    <scope>NUCLEOTIDE SEQUENCE</scope>
    <source>
        <strain evidence="10">ATCC 48635</strain>
    </source>
</reference>
<dbReference type="EMBL" id="KM038383">
    <property type="protein sequence ID" value="AIG55844.1"/>
    <property type="molecule type" value="Genomic_DNA"/>
</dbReference>
<evidence type="ECO:0000256" key="6">
    <source>
        <dbReference type="ARBA" id="ARBA00023004"/>
    </source>
</evidence>
<evidence type="ECO:0000256" key="8">
    <source>
        <dbReference type="SAM" id="SignalP"/>
    </source>
</evidence>